<dbReference type="AlphaFoldDB" id="D6SM48"/>
<accession>D6SM48</accession>
<evidence type="ECO:0000313" key="1">
    <source>
        <dbReference type="EMBL" id="EFI35759.1"/>
    </source>
</evidence>
<name>D6SM48_9BACT</name>
<evidence type="ECO:0000313" key="2">
    <source>
        <dbReference type="Proteomes" id="UP000005496"/>
    </source>
</evidence>
<proteinExistence type="predicted"/>
<reference evidence="1" key="1">
    <citation type="submission" date="2010-05" db="EMBL/GenBank/DDBJ databases">
        <title>The draft genome of Desulfonatronospira thiodismutans ASO3-1.</title>
        <authorList>
            <consortium name="US DOE Joint Genome Institute (JGI-PGF)"/>
            <person name="Lucas S."/>
            <person name="Copeland A."/>
            <person name="Lapidus A."/>
            <person name="Cheng J.-F."/>
            <person name="Bruce D."/>
            <person name="Goodwin L."/>
            <person name="Pitluck S."/>
            <person name="Chertkov O."/>
            <person name="Brettin T."/>
            <person name="Detter J.C."/>
            <person name="Han C."/>
            <person name="Land M.L."/>
            <person name="Hauser L."/>
            <person name="Kyrpides N."/>
            <person name="Mikhailova N."/>
            <person name="Muyzer G."/>
            <person name="Woyke T."/>
        </authorList>
    </citation>
    <scope>NUCLEOTIDE SEQUENCE [LARGE SCALE GENOMIC DNA]</scope>
    <source>
        <strain evidence="1">ASO3-1</strain>
    </source>
</reference>
<organism evidence="1 2">
    <name type="scientific">Desulfonatronospira thiodismutans ASO3-1</name>
    <dbReference type="NCBI Taxonomy" id="555779"/>
    <lineage>
        <taxon>Bacteria</taxon>
        <taxon>Pseudomonadati</taxon>
        <taxon>Thermodesulfobacteriota</taxon>
        <taxon>Desulfovibrionia</taxon>
        <taxon>Desulfovibrionales</taxon>
        <taxon>Desulfonatronovibrionaceae</taxon>
        <taxon>Desulfonatronospira</taxon>
    </lineage>
</organism>
<sequence length="31" mass="3918">MYVGNKFKRLNLTDPYRESRDRHSSNYYYED</sequence>
<keyword evidence="2" id="KW-1185">Reference proteome</keyword>
<dbReference type="Proteomes" id="UP000005496">
    <property type="component" value="Unassembled WGS sequence"/>
</dbReference>
<dbReference type="EMBL" id="ACJN02000001">
    <property type="protein sequence ID" value="EFI35759.1"/>
    <property type="molecule type" value="Genomic_DNA"/>
</dbReference>
<comment type="caution">
    <text evidence="1">The sequence shown here is derived from an EMBL/GenBank/DDBJ whole genome shotgun (WGS) entry which is preliminary data.</text>
</comment>
<gene>
    <name evidence="1" type="ORF">Dthio_PD3189</name>
</gene>
<protein>
    <submittedName>
        <fullName evidence="1">Uncharacterized protein</fullName>
    </submittedName>
</protein>